<feature type="transmembrane region" description="Helical" evidence="5">
    <location>
        <begin position="110"/>
        <end position="129"/>
    </location>
</feature>
<dbReference type="Gene3D" id="1.20.1420.30">
    <property type="entry name" value="NCX, central ion-binding region"/>
    <property type="match status" value="2"/>
</dbReference>
<dbReference type="Proteomes" id="UP000077275">
    <property type="component" value="Unassembled WGS sequence"/>
</dbReference>
<feature type="domain" description="Sodium/calcium exchanger membrane region" evidence="6">
    <location>
        <begin position="211"/>
        <end position="353"/>
    </location>
</feature>
<name>A0A166DVN5_9EURY</name>
<proteinExistence type="predicted"/>
<dbReference type="NCBIfam" id="TIGR00367">
    <property type="entry name" value="calcium/sodium antiporter"/>
    <property type="match status" value="1"/>
</dbReference>
<keyword evidence="4 5" id="KW-0472">Membrane</keyword>
<feature type="transmembrane region" description="Helical" evidence="5">
    <location>
        <begin position="81"/>
        <end position="98"/>
    </location>
</feature>
<organism evidence="7 8">
    <name type="scientific">Methanobrevibacter cuticularis</name>
    <dbReference type="NCBI Taxonomy" id="47311"/>
    <lineage>
        <taxon>Archaea</taxon>
        <taxon>Methanobacteriati</taxon>
        <taxon>Methanobacteriota</taxon>
        <taxon>Methanomada group</taxon>
        <taxon>Methanobacteria</taxon>
        <taxon>Methanobacteriales</taxon>
        <taxon>Methanobacteriaceae</taxon>
        <taxon>Methanobrevibacter</taxon>
    </lineage>
</organism>
<dbReference type="PANTHER" id="PTHR10846:SF8">
    <property type="entry name" value="INNER MEMBRANE PROTEIN YRBG"/>
    <property type="match status" value="1"/>
</dbReference>
<accession>A0A166DVN5</accession>
<evidence type="ECO:0000256" key="2">
    <source>
        <dbReference type="ARBA" id="ARBA00022692"/>
    </source>
</evidence>
<dbReference type="InterPro" id="IPR004837">
    <property type="entry name" value="NaCa_Exmemb"/>
</dbReference>
<dbReference type="GO" id="GO:0005262">
    <property type="term" value="F:calcium channel activity"/>
    <property type="evidence" value="ECO:0007669"/>
    <property type="project" value="TreeGrafter"/>
</dbReference>
<dbReference type="InterPro" id="IPR004481">
    <property type="entry name" value="K/Na/Ca-exchanger"/>
</dbReference>
<dbReference type="GO" id="GO:0006874">
    <property type="term" value="P:intracellular calcium ion homeostasis"/>
    <property type="evidence" value="ECO:0007669"/>
    <property type="project" value="TreeGrafter"/>
</dbReference>
<reference evidence="7 8" key="1">
    <citation type="submission" date="2016-04" db="EMBL/GenBank/DDBJ databases">
        <title>Genome sequence of Methanobrevibacter cuticularis DSM 11139.</title>
        <authorList>
            <person name="Poehlein A."/>
            <person name="Seedorf H."/>
            <person name="Daniel R."/>
        </authorList>
    </citation>
    <scope>NUCLEOTIDE SEQUENCE [LARGE SCALE GENOMIC DNA]</scope>
    <source>
        <strain evidence="7 8">DSM 11139</strain>
    </source>
</reference>
<evidence type="ECO:0000259" key="6">
    <source>
        <dbReference type="Pfam" id="PF01699"/>
    </source>
</evidence>
<evidence type="ECO:0000256" key="5">
    <source>
        <dbReference type="SAM" id="Phobius"/>
    </source>
</evidence>
<evidence type="ECO:0000313" key="7">
    <source>
        <dbReference type="EMBL" id="KZX15999.1"/>
    </source>
</evidence>
<feature type="transmembrane region" description="Helical" evidence="5">
    <location>
        <begin position="338"/>
        <end position="355"/>
    </location>
</feature>
<feature type="transmembrane region" description="Helical" evidence="5">
    <location>
        <begin position="246"/>
        <end position="268"/>
    </location>
</feature>
<feature type="transmembrane region" description="Helical" evidence="5">
    <location>
        <begin position="280"/>
        <end position="301"/>
    </location>
</feature>
<keyword evidence="2 5" id="KW-0812">Transmembrane</keyword>
<feature type="transmembrane region" description="Helical" evidence="5">
    <location>
        <begin position="135"/>
        <end position="156"/>
    </location>
</feature>
<dbReference type="EMBL" id="LWMW01000102">
    <property type="protein sequence ID" value="KZX15999.1"/>
    <property type="molecule type" value="Genomic_DNA"/>
</dbReference>
<sequence length="357" mass="38783">MFEIIVPLLLLIFSLFIVIKAADIFVDNIVEIGTALGVSQILLGVTAAAIGTSLPEFGSSLLATISHSSEMGVGIVLGSNIWNIAGILGITATVTGVVKADKRSINRDGLVAVITGLILVGVMILAFLANPTNPTISIFNISILGATIMVVSYVYYFRILLKNQKKDIKNFKNKTAKRVKEKKEIIEDDIKNHIEYKEIVEEKKKKVRLKSVLLVIISIAGLAIACDLLVSSAVDLSRIFGIPQTIMGLFTLAIGTSIPELVVTLTSAMKGLHDLSMGTIFGSVTFNILIAIGLMSFFAPISVEPLSLYFDAPVMIAIAAITLLIMKYNNMKFTRIHGIFLLSLYIVYVYIRIFILG</sequence>
<dbReference type="InterPro" id="IPR044880">
    <property type="entry name" value="NCX_ion-bd_dom_sf"/>
</dbReference>
<evidence type="ECO:0000256" key="1">
    <source>
        <dbReference type="ARBA" id="ARBA00004141"/>
    </source>
</evidence>
<dbReference type="PATRIC" id="fig|47311.3.peg.1248"/>
<comment type="caution">
    <text evidence="7">The sequence shown here is derived from an EMBL/GenBank/DDBJ whole genome shotgun (WGS) entry which is preliminary data.</text>
</comment>
<gene>
    <name evidence="7" type="primary">yrbG_1</name>
    <name evidence="7" type="ORF">MBCUT_11350</name>
</gene>
<keyword evidence="8" id="KW-1185">Reference proteome</keyword>
<dbReference type="AlphaFoldDB" id="A0A166DVN5"/>
<keyword evidence="3 5" id="KW-1133">Transmembrane helix</keyword>
<feature type="transmembrane region" description="Helical" evidence="5">
    <location>
        <begin position="307"/>
        <end position="326"/>
    </location>
</feature>
<feature type="domain" description="Sodium/calcium exchanger membrane region" evidence="6">
    <location>
        <begin position="8"/>
        <end position="159"/>
    </location>
</feature>
<dbReference type="GO" id="GO:0005886">
    <property type="term" value="C:plasma membrane"/>
    <property type="evidence" value="ECO:0007669"/>
    <property type="project" value="TreeGrafter"/>
</dbReference>
<comment type="subcellular location">
    <subcellularLocation>
        <location evidence="1">Membrane</location>
        <topology evidence="1">Multi-pass membrane protein</topology>
    </subcellularLocation>
</comment>
<dbReference type="RefSeq" id="WP_067259724.1">
    <property type="nucleotide sequence ID" value="NZ_LWMW01000102.1"/>
</dbReference>
<evidence type="ECO:0000313" key="8">
    <source>
        <dbReference type="Proteomes" id="UP000077275"/>
    </source>
</evidence>
<evidence type="ECO:0000256" key="3">
    <source>
        <dbReference type="ARBA" id="ARBA00022989"/>
    </source>
</evidence>
<dbReference type="STRING" id="47311.MBCUT_11350"/>
<dbReference type="PANTHER" id="PTHR10846">
    <property type="entry name" value="SODIUM/POTASSIUM/CALCIUM EXCHANGER"/>
    <property type="match status" value="1"/>
</dbReference>
<protein>
    <submittedName>
        <fullName evidence="7">Inner membrane protein YrbG</fullName>
    </submittedName>
</protein>
<dbReference type="Pfam" id="PF01699">
    <property type="entry name" value="Na_Ca_ex"/>
    <property type="match status" value="2"/>
</dbReference>
<dbReference type="GO" id="GO:0008273">
    <property type="term" value="F:calcium, potassium:sodium antiporter activity"/>
    <property type="evidence" value="ECO:0007669"/>
    <property type="project" value="TreeGrafter"/>
</dbReference>
<evidence type="ECO:0000256" key="4">
    <source>
        <dbReference type="ARBA" id="ARBA00023136"/>
    </source>
</evidence>
<feature type="transmembrane region" description="Helical" evidence="5">
    <location>
        <begin position="212"/>
        <end position="234"/>
    </location>
</feature>